<organism evidence="1 2">
    <name type="scientific">Aristolochia fimbriata</name>
    <name type="common">White veined hardy Dutchman's pipe vine</name>
    <dbReference type="NCBI Taxonomy" id="158543"/>
    <lineage>
        <taxon>Eukaryota</taxon>
        <taxon>Viridiplantae</taxon>
        <taxon>Streptophyta</taxon>
        <taxon>Embryophyta</taxon>
        <taxon>Tracheophyta</taxon>
        <taxon>Spermatophyta</taxon>
        <taxon>Magnoliopsida</taxon>
        <taxon>Magnoliidae</taxon>
        <taxon>Piperales</taxon>
        <taxon>Aristolochiaceae</taxon>
        <taxon>Aristolochia</taxon>
    </lineage>
</organism>
<dbReference type="AlphaFoldDB" id="A0AAV7EW99"/>
<keyword evidence="2" id="KW-1185">Reference proteome</keyword>
<proteinExistence type="predicted"/>
<gene>
    <name evidence="1" type="ORF">H6P81_005299</name>
</gene>
<accession>A0AAV7EW99</accession>
<protein>
    <submittedName>
        <fullName evidence="1">Uncharacterized protein</fullName>
    </submittedName>
</protein>
<evidence type="ECO:0000313" key="1">
    <source>
        <dbReference type="EMBL" id="KAG9452395.1"/>
    </source>
</evidence>
<comment type="caution">
    <text evidence="1">The sequence shown here is derived from an EMBL/GenBank/DDBJ whole genome shotgun (WGS) entry which is preliminary data.</text>
</comment>
<name>A0AAV7EW99_ARIFI</name>
<dbReference type="Proteomes" id="UP000825729">
    <property type="component" value="Unassembled WGS sequence"/>
</dbReference>
<reference evidence="1 2" key="1">
    <citation type="submission" date="2021-07" db="EMBL/GenBank/DDBJ databases">
        <title>The Aristolochia fimbriata genome: insights into angiosperm evolution, floral development and chemical biosynthesis.</title>
        <authorList>
            <person name="Jiao Y."/>
        </authorList>
    </citation>
    <scope>NUCLEOTIDE SEQUENCE [LARGE SCALE GENOMIC DNA]</scope>
    <source>
        <strain evidence="1">IBCAS-2021</strain>
        <tissue evidence="1">Leaf</tissue>
    </source>
</reference>
<dbReference type="EMBL" id="JAINDJ010000003">
    <property type="protein sequence ID" value="KAG9452395.1"/>
    <property type="molecule type" value="Genomic_DNA"/>
</dbReference>
<evidence type="ECO:0000313" key="2">
    <source>
        <dbReference type="Proteomes" id="UP000825729"/>
    </source>
</evidence>
<sequence length="96" mass="10827">MTGGPWALEIKEMGYQSEKPKTKRYKAFFSARCRIESNTWKAASNQALPGRDPVIRTASRRSLVSSLPEKSRDGFGRRVHLRARKHEILPSRAGAS</sequence>